<proteinExistence type="predicted"/>
<comment type="caution">
    <text evidence="1">The sequence shown here is derived from an EMBL/GenBank/DDBJ whole genome shotgun (WGS) entry which is preliminary data.</text>
</comment>
<name>A0A9P6SUP7_9FUNG</name>
<dbReference type="EMBL" id="JAAAID010002673">
    <property type="protein sequence ID" value="KAG0005618.1"/>
    <property type="molecule type" value="Genomic_DNA"/>
</dbReference>
<feature type="non-terminal residue" evidence="1">
    <location>
        <position position="140"/>
    </location>
</feature>
<evidence type="ECO:0000313" key="2">
    <source>
        <dbReference type="Proteomes" id="UP000703661"/>
    </source>
</evidence>
<gene>
    <name evidence="1" type="ORF">BGZ80_005421</name>
</gene>
<organism evidence="1 2">
    <name type="scientific">Entomortierella chlamydospora</name>
    <dbReference type="NCBI Taxonomy" id="101097"/>
    <lineage>
        <taxon>Eukaryota</taxon>
        <taxon>Fungi</taxon>
        <taxon>Fungi incertae sedis</taxon>
        <taxon>Mucoromycota</taxon>
        <taxon>Mortierellomycotina</taxon>
        <taxon>Mortierellomycetes</taxon>
        <taxon>Mortierellales</taxon>
        <taxon>Mortierellaceae</taxon>
        <taxon>Entomortierella</taxon>
    </lineage>
</organism>
<dbReference type="Proteomes" id="UP000703661">
    <property type="component" value="Unassembled WGS sequence"/>
</dbReference>
<evidence type="ECO:0000313" key="1">
    <source>
        <dbReference type="EMBL" id="KAG0005618.1"/>
    </source>
</evidence>
<reference evidence="1" key="1">
    <citation type="journal article" date="2020" name="Fungal Divers.">
        <title>Resolving the Mortierellaceae phylogeny through synthesis of multi-gene phylogenetics and phylogenomics.</title>
        <authorList>
            <person name="Vandepol N."/>
            <person name="Liber J."/>
            <person name="Desiro A."/>
            <person name="Na H."/>
            <person name="Kennedy M."/>
            <person name="Barry K."/>
            <person name="Grigoriev I.V."/>
            <person name="Miller A.N."/>
            <person name="O'Donnell K."/>
            <person name="Stajich J.E."/>
            <person name="Bonito G."/>
        </authorList>
    </citation>
    <scope>NUCLEOTIDE SEQUENCE</scope>
    <source>
        <strain evidence="1">NRRL 2769</strain>
    </source>
</reference>
<protein>
    <submittedName>
        <fullName evidence="1">Uncharacterized protein</fullName>
    </submittedName>
</protein>
<accession>A0A9P6SUP7</accession>
<keyword evidence="2" id="KW-1185">Reference proteome</keyword>
<sequence>MVATFGILIAKDHGRLVSVPYKDDEPIHSLIQRIANKNGENFSSEASPRRTISSGMRVECKWPSAPDYRVICKKNFGLIEQSEARLCCPNCVKGNKITPVTVGFMMYKYRIQGIKESDEQHISEWKEAKQDDFYQFFDPS</sequence>
<dbReference type="AlphaFoldDB" id="A0A9P6SUP7"/>